<dbReference type="PROSITE" id="PS51819">
    <property type="entry name" value="VOC"/>
    <property type="match status" value="2"/>
</dbReference>
<dbReference type="AlphaFoldDB" id="A0A7G5C218"/>
<dbReference type="InterPro" id="IPR011256">
    <property type="entry name" value="Reg_factor_effector_dom_sf"/>
</dbReference>
<dbReference type="InterPro" id="IPR029442">
    <property type="entry name" value="GyrI-like"/>
</dbReference>
<dbReference type="RefSeq" id="WP_182299485.1">
    <property type="nucleotide sequence ID" value="NZ_CP041969.1"/>
</dbReference>
<dbReference type="InterPro" id="IPR037523">
    <property type="entry name" value="VOC_core"/>
</dbReference>
<dbReference type="Proteomes" id="UP000515679">
    <property type="component" value="Chromosome"/>
</dbReference>
<name>A0A7G5C218_9BACL</name>
<dbReference type="KEGG" id="cchl:FPL14_20255"/>
<dbReference type="SMART" id="SM00871">
    <property type="entry name" value="AraC_E_bind"/>
    <property type="match status" value="1"/>
</dbReference>
<dbReference type="InterPro" id="IPR029068">
    <property type="entry name" value="Glyas_Bleomycin-R_OHBP_Dase"/>
</dbReference>
<dbReference type="InterPro" id="IPR010499">
    <property type="entry name" value="AraC_E-bd"/>
</dbReference>
<keyword evidence="3" id="KW-1185">Reference proteome</keyword>
<dbReference type="Pfam" id="PF06445">
    <property type="entry name" value="GyrI-like"/>
    <property type="match status" value="1"/>
</dbReference>
<dbReference type="SUPFAM" id="SSF54593">
    <property type="entry name" value="Glyoxalase/Bleomycin resistance protein/Dihydroxybiphenyl dioxygenase"/>
    <property type="match status" value="2"/>
</dbReference>
<reference evidence="2 3" key="1">
    <citation type="submission" date="2019-07" db="EMBL/GenBank/DDBJ databases">
        <authorList>
            <person name="Kim J.K."/>
            <person name="Cheong H.-M."/>
            <person name="Choi Y."/>
            <person name="Hwang K.J."/>
            <person name="Lee S."/>
            <person name="Choi C."/>
        </authorList>
    </citation>
    <scope>NUCLEOTIDE SEQUENCE [LARGE SCALE GENOMIC DNA]</scope>
    <source>
        <strain evidence="2 3">KS 22</strain>
    </source>
</reference>
<gene>
    <name evidence="2" type="ORF">FPL14_20255</name>
</gene>
<evidence type="ECO:0000259" key="1">
    <source>
        <dbReference type="PROSITE" id="PS51819"/>
    </source>
</evidence>
<dbReference type="SUPFAM" id="SSF55136">
    <property type="entry name" value="Probable bacterial effector-binding domain"/>
    <property type="match status" value="1"/>
</dbReference>
<feature type="domain" description="VOC" evidence="1">
    <location>
        <begin position="304"/>
        <end position="416"/>
    </location>
</feature>
<dbReference type="InterPro" id="IPR004360">
    <property type="entry name" value="Glyas_Fos-R_dOase_dom"/>
</dbReference>
<sequence>MSFEVRVAWKEPFQAVGQKIRYSPDYRKSAPDNEISKLWVRFSARGDEIRDFNGRSYGISLIDQSYVPGQAFDYIASAGVTEIGDVPENMVAQSIPGALYCVITRKGPIQEIGLAYAYFEETWLPDSDYARDSGALIELYDERYRGNDNPESVMELWFPIRRKQPLPIENRVASLFVHVTDLRRAAEWYCKLLGLPVLEERLNGGPVYWFDLPGTGLVLDSDAGNESNPNWRHEKPLVMLPASDIDRAHAYIREKTEVFSEPHRFGSMAYFNFSDPEGNAVMACWTKDSPEYELPKTDSPVLARIGGAFVNVREMGASAAWYNELLGLPLDEQAAEQSVYSVPVTRGAALLLDRNRYLKQEPFRILFMFDTENIAAAHEYAATCRMEFHGELETYGHVSFFVLKDPDGNLIMVCQSSGTE</sequence>
<feature type="domain" description="VOC" evidence="1">
    <location>
        <begin position="171"/>
        <end position="286"/>
    </location>
</feature>
<proteinExistence type="predicted"/>
<accession>A0A7G5C218</accession>
<protein>
    <recommendedName>
        <fullName evidence="1">VOC domain-containing protein</fullName>
    </recommendedName>
</protein>
<evidence type="ECO:0000313" key="2">
    <source>
        <dbReference type="EMBL" id="QMV43252.1"/>
    </source>
</evidence>
<dbReference type="EMBL" id="CP041969">
    <property type="protein sequence ID" value="QMV43252.1"/>
    <property type="molecule type" value="Genomic_DNA"/>
</dbReference>
<dbReference type="Gene3D" id="3.10.180.10">
    <property type="entry name" value="2,3-Dihydroxybiphenyl 1,2-Dioxygenase, domain 1"/>
    <property type="match status" value="2"/>
</dbReference>
<dbReference type="Pfam" id="PF00903">
    <property type="entry name" value="Glyoxalase"/>
    <property type="match status" value="2"/>
</dbReference>
<evidence type="ECO:0000313" key="3">
    <source>
        <dbReference type="Proteomes" id="UP000515679"/>
    </source>
</evidence>
<dbReference type="PANTHER" id="PTHR36437">
    <property type="entry name" value="GLYOXALASE/BLEOMYCIN RESISTANCE PROTEIN/DIOXYGENASE"/>
    <property type="match status" value="1"/>
</dbReference>
<organism evidence="2 3">
    <name type="scientific">Cohnella cholangitidis</name>
    <dbReference type="NCBI Taxonomy" id="2598458"/>
    <lineage>
        <taxon>Bacteria</taxon>
        <taxon>Bacillati</taxon>
        <taxon>Bacillota</taxon>
        <taxon>Bacilli</taxon>
        <taxon>Bacillales</taxon>
        <taxon>Paenibacillaceae</taxon>
        <taxon>Cohnella</taxon>
    </lineage>
</organism>
<dbReference type="Gene3D" id="3.20.80.10">
    <property type="entry name" value="Regulatory factor, effector binding domain"/>
    <property type="match status" value="1"/>
</dbReference>
<dbReference type="PANTHER" id="PTHR36437:SF2">
    <property type="entry name" value="GLYOXALASE_BLEOMYCIN RESISTANCE PROTEIN_DIOXYGENASE"/>
    <property type="match status" value="1"/>
</dbReference>